<dbReference type="KEGG" id="mpar:F7D14_01615"/>
<protein>
    <recommendedName>
        <fullName evidence="4">Membrane-associated protein</fullName>
    </recommendedName>
</protein>
<evidence type="ECO:0000313" key="2">
    <source>
        <dbReference type="EMBL" id="QGM96308.1"/>
    </source>
</evidence>
<dbReference type="Proteomes" id="UP000422569">
    <property type="component" value="Chromosome"/>
</dbReference>
<feature type="transmembrane region" description="Helical" evidence="1">
    <location>
        <begin position="187"/>
        <end position="209"/>
    </location>
</feature>
<sequence>MAFRKFWRQAVSRSVPLPLKLGFTVFMAVLIPVYWTNYGPTNFLYFCDMALLLTLAGVWLESPLLVSMPTVGILAPQILWVADFGFNLGGVRLTGMTDYMFEAATPLLLRGLSLFHGWLPFLLVYLVWRLGYDRRALLSWTALAWGLMLVSYFFLPGPRPDAGLTPVNVDYVFGPSDKAPQTWMPDWAWLTLMMVGLPVALFSPVHLAMNRWRGASA</sequence>
<proteinExistence type="predicted"/>
<gene>
    <name evidence="2" type="ORF">F7D14_01615</name>
</gene>
<keyword evidence="3" id="KW-1185">Reference proteome</keyword>
<keyword evidence="1" id="KW-1133">Transmembrane helix</keyword>
<dbReference type="AlphaFoldDB" id="A0A6B8M1T8"/>
<feature type="transmembrane region" description="Helical" evidence="1">
    <location>
        <begin position="137"/>
        <end position="155"/>
    </location>
</feature>
<accession>A0A6B8M1T8</accession>
<name>A0A6B8M1T8_9HYPH</name>
<reference evidence="2 3" key="1">
    <citation type="submission" date="2019-09" db="EMBL/GenBank/DDBJ databases">
        <title>Isolation and complete genome sequencing of Methylocystis species.</title>
        <authorList>
            <person name="Rumah B.L."/>
            <person name="Stead C.E."/>
            <person name="Stevens B.C."/>
            <person name="Minton N.P."/>
            <person name="Grosse-Honebrink A."/>
            <person name="Zhang Y."/>
        </authorList>
    </citation>
    <scope>NUCLEOTIDE SEQUENCE [LARGE SCALE GENOMIC DNA]</scope>
    <source>
        <strain evidence="2 3">BRCS2</strain>
    </source>
</reference>
<evidence type="ECO:0000313" key="3">
    <source>
        <dbReference type="Proteomes" id="UP000422569"/>
    </source>
</evidence>
<feature type="transmembrane region" description="Helical" evidence="1">
    <location>
        <begin position="107"/>
        <end position="128"/>
    </location>
</feature>
<dbReference type="EMBL" id="CP044331">
    <property type="protein sequence ID" value="QGM96308.1"/>
    <property type="molecule type" value="Genomic_DNA"/>
</dbReference>
<evidence type="ECO:0008006" key="4">
    <source>
        <dbReference type="Google" id="ProtNLM"/>
    </source>
</evidence>
<keyword evidence="1" id="KW-0812">Transmembrane</keyword>
<dbReference type="RefSeq" id="WP_016918788.1">
    <property type="nucleotide sequence ID" value="NZ_CP044331.1"/>
</dbReference>
<organism evidence="2 3">
    <name type="scientific">Methylocystis parvus</name>
    <dbReference type="NCBI Taxonomy" id="134"/>
    <lineage>
        <taxon>Bacteria</taxon>
        <taxon>Pseudomonadati</taxon>
        <taxon>Pseudomonadota</taxon>
        <taxon>Alphaproteobacteria</taxon>
        <taxon>Hyphomicrobiales</taxon>
        <taxon>Methylocystaceae</taxon>
        <taxon>Methylocystis</taxon>
    </lineage>
</organism>
<feature type="transmembrane region" description="Helical" evidence="1">
    <location>
        <begin position="21"/>
        <end position="37"/>
    </location>
</feature>
<keyword evidence="1" id="KW-0472">Membrane</keyword>
<evidence type="ECO:0000256" key="1">
    <source>
        <dbReference type="SAM" id="Phobius"/>
    </source>
</evidence>